<organism evidence="10 11">
    <name type="scientific">Candidatus Nitrotoga arctica</name>
    <dbReference type="NCBI Taxonomy" id="453162"/>
    <lineage>
        <taxon>Bacteria</taxon>
        <taxon>Pseudomonadati</taxon>
        <taxon>Pseudomonadota</taxon>
        <taxon>Betaproteobacteria</taxon>
        <taxon>Nitrosomonadales</taxon>
        <taxon>Gallionellaceae</taxon>
        <taxon>Candidatus Nitrotoga</taxon>
    </lineage>
</organism>
<evidence type="ECO:0000256" key="9">
    <source>
        <dbReference type="ARBA" id="ARBA00031501"/>
    </source>
</evidence>
<evidence type="ECO:0000256" key="4">
    <source>
        <dbReference type="ARBA" id="ARBA00020295"/>
    </source>
</evidence>
<protein>
    <recommendedName>
        <fullName evidence="4">4-alpha-glucanotransferase</fullName>
        <ecNumber evidence="3">2.4.1.25</ecNumber>
    </recommendedName>
    <alternativeName>
        <fullName evidence="8">Amylomaltase</fullName>
    </alternativeName>
    <alternativeName>
        <fullName evidence="9">Disproportionating enzyme</fullName>
    </alternativeName>
</protein>
<dbReference type="InterPro" id="IPR017853">
    <property type="entry name" value="GH"/>
</dbReference>
<accession>A0ABN8AH35</accession>
<keyword evidence="11" id="KW-1185">Reference proteome</keyword>
<evidence type="ECO:0000313" key="10">
    <source>
        <dbReference type="EMBL" id="CAG9932049.1"/>
    </source>
</evidence>
<keyword evidence="5 10" id="KW-0328">Glycosyltransferase</keyword>
<dbReference type="Gene3D" id="3.20.20.80">
    <property type="entry name" value="Glycosidases"/>
    <property type="match status" value="1"/>
</dbReference>
<dbReference type="Pfam" id="PF02446">
    <property type="entry name" value="Glyco_hydro_77"/>
    <property type="match status" value="1"/>
</dbReference>
<evidence type="ECO:0000256" key="1">
    <source>
        <dbReference type="ARBA" id="ARBA00000439"/>
    </source>
</evidence>
<keyword evidence="6 10" id="KW-0808">Transferase</keyword>
<dbReference type="PANTHER" id="PTHR32438">
    <property type="entry name" value="4-ALPHA-GLUCANOTRANSFERASE DPE1, CHLOROPLASTIC/AMYLOPLASTIC"/>
    <property type="match status" value="1"/>
</dbReference>
<proteinExistence type="inferred from homology"/>
<evidence type="ECO:0000256" key="5">
    <source>
        <dbReference type="ARBA" id="ARBA00022676"/>
    </source>
</evidence>
<comment type="similarity">
    <text evidence="2">Belongs to the disproportionating enzyme family.</text>
</comment>
<evidence type="ECO:0000256" key="6">
    <source>
        <dbReference type="ARBA" id="ARBA00022679"/>
    </source>
</evidence>
<dbReference type="PANTHER" id="PTHR32438:SF5">
    <property type="entry name" value="4-ALPHA-GLUCANOTRANSFERASE DPE1, CHLOROPLASTIC_AMYLOPLASTIC"/>
    <property type="match status" value="1"/>
</dbReference>
<dbReference type="GO" id="GO:0004134">
    <property type="term" value="F:4-alpha-glucanotransferase activity"/>
    <property type="evidence" value="ECO:0007669"/>
    <property type="project" value="UniProtKB-EC"/>
</dbReference>
<gene>
    <name evidence="10" type="ORF">NTG6680_0796</name>
</gene>
<keyword evidence="7" id="KW-0119">Carbohydrate metabolism</keyword>
<evidence type="ECO:0000256" key="8">
    <source>
        <dbReference type="ARBA" id="ARBA00031423"/>
    </source>
</evidence>
<evidence type="ECO:0000256" key="7">
    <source>
        <dbReference type="ARBA" id="ARBA00023277"/>
    </source>
</evidence>
<name>A0ABN8AH35_9PROT</name>
<dbReference type="Proteomes" id="UP000839052">
    <property type="component" value="Chromosome"/>
</dbReference>
<dbReference type="SUPFAM" id="SSF51445">
    <property type="entry name" value="(Trans)glycosidases"/>
    <property type="match status" value="1"/>
</dbReference>
<dbReference type="EC" id="2.4.1.25" evidence="3"/>
<dbReference type="InterPro" id="IPR003385">
    <property type="entry name" value="Glyco_hydro_77"/>
</dbReference>
<evidence type="ECO:0000256" key="3">
    <source>
        <dbReference type="ARBA" id="ARBA00012560"/>
    </source>
</evidence>
<evidence type="ECO:0000256" key="2">
    <source>
        <dbReference type="ARBA" id="ARBA00005684"/>
    </source>
</evidence>
<reference evidence="10 11" key="1">
    <citation type="submission" date="2021-10" db="EMBL/GenBank/DDBJ databases">
        <authorList>
            <person name="Koch H."/>
        </authorList>
    </citation>
    <scope>NUCLEOTIDE SEQUENCE [LARGE SCALE GENOMIC DNA]</scope>
    <source>
        <strain evidence="10">6680</strain>
    </source>
</reference>
<dbReference type="EMBL" id="OU912926">
    <property type="protein sequence ID" value="CAG9932049.1"/>
    <property type="molecule type" value="Genomic_DNA"/>
</dbReference>
<evidence type="ECO:0000313" key="11">
    <source>
        <dbReference type="Proteomes" id="UP000839052"/>
    </source>
</evidence>
<comment type="catalytic activity">
    <reaction evidence="1">
        <text>Transfers a segment of a (1-&gt;4)-alpha-D-glucan to a new position in an acceptor, which may be glucose or a (1-&gt;4)-alpha-D-glucan.</text>
        <dbReference type="EC" id="2.4.1.25"/>
    </reaction>
</comment>
<sequence length="314" mass="35111">MQWNELRAYCNSREIGLIGDVPLFVAHQSADVWSHPGLFKLDAVGNPTVVAGVPPDYFSKTGQVWGVPVYRWEALREQSYSWWIERLRTAFGRFDVNWLDHFIGFVRTYEVSAQAKTAVNGQYYPGRGASFFEAARKALGLLPLIADDLGAKAPEVVALLNQLQIPGTRVLQFEFGSNLESNSGPPEQHPVKSVVYTGTHDNDTAAGWYRKLPSTQRKTLQKQLGANSREVIWALIREAMASQTDTAIVPAQGLLELGSVARMNFPGIAKGNWRWRLKDGALTQELAQRLRSVTIMYGRLMSGEPRPALLDIRR</sequence>